<dbReference type="PANTHER" id="PTHR10127:SF802">
    <property type="entry name" value="ZINC METALLOPROTEINASE NAS-10"/>
    <property type="match status" value="1"/>
</dbReference>
<dbReference type="Gene3D" id="3.40.390.10">
    <property type="entry name" value="Collagenase (Catalytic Domain)"/>
    <property type="match status" value="1"/>
</dbReference>
<dbReference type="GO" id="GO:0004222">
    <property type="term" value="F:metalloendopeptidase activity"/>
    <property type="evidence" value="ECO:0007669"/>
    <property type="project" value="UniProtKB-UniRule"/>
</dbReference>
<evidence type="ECO:0000259" key="7">
    <source>
        <dbReference type="PROSITE" id="PS51864"/>
    </source>
</evidence>
<evidence type="ECO:0000313" key="8">
    <source>
        <dbReference type="Proteomes" id="UP000046392"/>
    </source>
</evidence>
<keyword evidence="8" id="KW-1185">Reference proteome</keyword>
<dbReference type="PANTHER" id="PTHR10127">
    <property type="entry name" value="DISCOIDIN, CUB, EGF, LAMININ , AND ZINC METALLOPROTEASE DOMAIN CONTAINING"/>
    <property type="match status" value="1"/>
</dbReference>
<dbReference type="EC" id="3.4.24.-" evidence="6"/>
<keyword evidence="4 5" id="KW-1015">Disulfide bond</keyword>
<evidence type="ECO:0000256" key="6">
    <source>
        <dbReference type="RuleBase" id="RU361183"/>
    </source>
</evidence>
<dbReference type="SUPFAM" id="SSF55486">
    <property type="entry name" value="Metalloproteases ('zincins'), catalytic domain"/>
    <property type="match status" value="1"/>
</dbReference>
<dbReference type="PRINTS" id="PR00480">
    <property type="entry name" value="ASTACIN"/>
</dbReference>
<feature type="domain" description="Peptidase M12A" evidence="7">
    <location>
        <begin position="1"/>
        <end position="197"/>
    </location>
</feature>
<reference evidence="9" key="1">
    <citation type="submission" date="2017-02" db="UniProtKB">
        <authorList>
            <consortium name="WormBaseParasite"/>
        </authorList>
    </citation>
    <scope>IDENTIFICATION</scope>
</reference>
<dbReference type="PROSITE" id="PS01186">
    <property type="entry name" value="EGF_2"/>
    <property type="match status" value="1"/>
</dbReference>
<dbReference type="WBParaSite" id="SPAL_0001227400.1">
    <property type="protein sequence ID" value="SPAL_0001227400.1"/>
    <property type="gene ID" value="SPAL_0001227400"/>
</dbReference>
<evidence type="ECO:0000256" key="3">
    <source>
        <dbReference type="ARBA" id="ARBA00023049"/>
    </source>
</evidence>
<evidence type="ECO:0000256" key="5">
    <source>
        <dbReference type="PROSITE-ProRule" id="PRU01211"/>
    </source>
</evidence>
<dbReference type="InterPro" id="IPR024079">
    <property type="entry name" value="MetalloPept_cat_dom_sf"/>
</dbReference>
<dbReference type="SMART" id="SM00235">
    <property type="entry name" value="ZnMc"/>
    <property type="match status" value="1"/>
</dbReference>
<dbReference type="Pfam" id="PF01400">
    <property type="entry name" value="Astacin"/>
    <property type="match status" value="1"/>
</dbReference>
<comment type="cofactor">
    <cofactor evidence="6">
        <name>Zn(2+)</name>
        <dbReference type="ChEBI" id="CHEBI:29105"/>
    </cofactor>
    <text evidence="6">Binds 1 zinc ion per subunit.</text>
</comment>
<dbReference type="InterPro" id="IPR000742">
    <property type="entry name" value="EGF"/>
</dbReference>
<evidence type="ECO:0000256" key="2">
    <source>
        <dbReference type="ARBA" id="ARBA00022833"/>
    </source>
</evidence>
<proteinExistence type="predicted"/>
<evidence type="ECO:0000256" key="4">
    <source>
        <dbReference type="ARBA" id="ARBA00023157"/>
    </source>
</evidence>
<keyword evidence="2 6" id="KW-0862">Zinc</keyword>
<keyword evidence="6" id="KW-0378">Hydrolase</keyword>
<dbReference type="GO" id="GO:0006508">
    <property type="term" value="P:proteolysis"/>
    <property type="evidence" value="ECO:0007669"/>
    <property type="project" value="UniProtKB-KW"/>
</dbReference>
<feature type="disulfide bond" evidence="5">
    <location>
        <begin position="41"/>
        <end position="196"/>
    </location>
</feature>
<dbReference type="InterPro" id="IPR006026">
    <property type="entry name" value="Peptidase_Metallo"/>
</dbReference>
<dbReference type="PROSITE" id="PS51864">
    <property type="entry name" value="ASTACIN"/>
    <property type="match status" value="1"/>
</dbReference>
<keyword evidence="6" id="KW-0645">Protease</keyword>
<accession>A0A0N5C2R2</accession>
<dbReference type="AlphaFoldDB" id="A0A0N5C2R2"/>
<dbReference type="InterPro" id="IPR001506">
    <property type="entry name" value="Peptidase_M12A"/>
</dbReference>
<evidence type="ECO:0000313" key="9">
    <source>
        <dbReference type="WBParaSite" id="SPAL_0001227400.1"/>
    </source>
</evidence>
<dbReference type="GO" id="GO:0008270">
    <property type="term" value="F:zinc ion binding"/>
    <property type="evidence" value="ECO:0007669"/>
    <property type="project" value="InterPro"/>
</dbReference>
<comment type="caution">
    <text evidence="5">Lacks conserved residue(s) required for the propagation of feature annotation.</text>
</comment>
<evidence type="ECO:0000256" key="1">
    <source>
        <dbReference type="ARBA" id="ARBA00022723"/>
    </source>
</evidence>
<protein>
    <recommendedName>
        <fullName evidence="6">Metalloendopeptidase</fullName>
        <ecNumber evidence="6">3.4.24.-</ecNumber>
    </recommendedName>
</protein>
<organism evidence="8 9">
    <name type="scientific">Strongyloides papillosus</name>
    <name type="common">Intestinal threadworm</name>
    <dbReference type="NCBI Taxonomy" id="174720"/>
    <lineage>
        <taxon>Eukaryota</taxon>
        <taxon>Metazoa</taxon>
        <taxon>Ecdysozoa</taxon>
        <taxon>Nematoda</taxon>
        <taxon>Chromadorea</taxon>
        <taxon>Rhabditida</taxon>
        <taxon>Tylenchina</taxon>
        <taxon>Panagrolaimomorpha</taxon>
        <taxon>Strongyloidoidea</taxon>
        <taxon>Strongyloididae</taxon>
        <taxon>Strongyloides</taxon>
    </lineage>
</organism>
<dbReference type="Proteomes" id="UP000046392">
    <property type="component" value="Unplaced"/>
</dbReference>
<keyword evidence="3 6" id="KW-0482">Metalloprotease</keyword>
<sequence>RIIKVQNNYNYTNPVFYHIQREIKNHKTIETALQHLEHYTCIKFKQYSEYVIRNGITFFLSSELDVKKGTYGEKLAHVYITQECSQNLGCVKHMLGRAFGLHYEVARYDRYHYVKIFWKNIEKKSKKIYSMVKGFKSRYFNTAFDYGSIMMPNITEGAIKGKKAYGTKGSKYYEYMVGQREEFSFSDIKKINDVFCGGQCGKKITKCRNGGYPSPFCGVCNCPSGYKGKYCEKLEASQGDCGKRFFYAKRREQTLTLKGLKKCVIGFYSKPRTNLALVVKKVKTTKRTPCVEHKGIEIKYRHDKGATGLVLCGSYKDVVIKPTFSRAVMIYLGQNKDDMITLSYREVRRTSRR</sequence>
<keyword evidence="1 6" id="KW-0479">Metal-binding</keyword>
<name>A0A0N5C2R2_STREA</name>